<dbReference type="RefSeq" id="WP_307321934.1">
    <property type="nucleotide sequence ID" value="NZ_JAUSUG010000002.1"/>
</dbReference>
<comment type="caution">
    <text evidence="1">The sequence shown here is derived from an EMBL/GenBank/DDBJ whole genome shotgun (WGS) entry which is preliminary data.</text>
</comment>
<name>A0ABT9ZR80_9BACI</name>
<reference evidence="1 2" key="1">
    <citation type="submission" date="2023-07" db="EMBL/GenBank/DDBJ databases">
        <title>Genomic Encyclopedia of Type Strains, Phase IV (KMG-IV): sequencing the most valuable type-strain genomes for metagenomic binning, comparative biology and taxonomic classification.</title>
        <authorList>
            <person name="Goeker M."/>
        </authorList>
    </citation>
    <scope>NUCLEOTIDE SEQUENCE [LARGE SCALE GENOMIC DNA]</scope>
    <source>
        <strain evidence="1 2">DSM 9768</strain>
    </source>
</reference>
<organism evidence="1 2">
    <name type="scientific">Evansella vedderi</name>
    <dbReference type="NCBI Taxonomy" id="38282"/>
    <lineage>
        <taxon>Bacteria</taxon>
        <taxon>Bacillati</taxon>
        <taxon>Bacillota</taxon>
        <taxon>Bacilli</taxon>
        <taxon>Bacillales</taxon>
        <taxon>Bacillaceae</taxon>
        <taxon>Evansella</taxon>
    </lineage>
</organism>
<gene>
    <name evidence="1" type="ORF">J2S74_000746</name>
</gene>
<proteinExistence type="predicted"/>
<keyword evidence="2" id="KW-1185">Reference proteome</keyword>
<evidence type="ECO:0000313" key="2">
    <source>
        <dbReference type="Proteomes" id="UP001230005"/>
    </source>
</evidence>
<evidence type="ECO:0000313" key="1">
    <source>
        <dbReference type="EMBL" id="MDQ0253374.1"/>
    </source>
</evidence>
<dbReference type="EMBL" id="JAUSUG010000002">
    <property type="protein sequence ID" value="MDQ0253374.1"/>
    <property type="molecule type" value="Genomic_DNA"/>
</dbReference>
<dbReference type="Proteomes" id="UP001230005">
    <property type="component" value="Unassembled WGS sequence"/>
</dbReference>
<protein>
    <submittedName>
        <fullName evidence="1">Uncharacterized protein</fullName>
    </submittedName>
</protein>
<accession>A0ABT9ZR80</accession>
<sequence length="267" mass="30868">MNLSNQLSNLNNALQLRGFLVNNQQNEHIYISQGNHAQDIRNLIQLFEQHNIPATIHNGNIYLQEEQLQTNHIDFNKIIWHPAQNHEAGGNGQPRGFRYFTKSIHGPKIRTLTLETGIARMVKAISAAGITTINSCDGHGKRAPIVNFFGTYNASWFYVQFQKMLQETKTNLNYQWIFTEEEKALTDPGLKGVNPTRSKYNLDLVLEDSLQIADYFFNNAQAISETKRTIFRKNRNTLRKQVKDMTFDQLCVWMETREQEYTSLISN</sequence>